<reference evidence="1 2" key="1">
    <citation type="submission" date="2017-03" db="EMBL/GenBank/DDBJ databases">
        <authorList>
            <person name="Afonso C.L."/>
            <person name="Miller P.J."/>
            <person name="Scott M.A."/>
            <person name="Spackman E."/>
            <person name="Goraichik I."/>
            <person name="Dimitrov K.M."/>
            <person name="Suarez D.L."/>
            <person name="Swayne D.E."/>
        </authorList>
    </citation>
    <scope>NUCLEOTIDE SEQUENCE [LARGE SCALE GENOMIC DNA]</scope>
    <source>
        <strain evidence="1 2">CECT 8287</strain>
    </source>
</reference>
<evidence type="ECO:0000313" key="2">
    <source>
        <dbReference type="Proteomes" id="UP000193827"/>
    </source>
</evidence>
<protein>
    <recommendedName>
        <fullName evidence="3">Trypsin</fullName>
    </recommendedName>
</protein>
<name>A0A1Y5T5F1_9RHOB</name>
<dbReference type="RefSeq" id="WP_139837804.1">
    <property type="nucleotide sequence ID" value="NZ_FWFL01000007.1"/>
</dbReference>
<proteinExistence type="predicted"/>
<organism evidence="1 2">
    <name type="scientific">Roseovarius litorisediminis</name>
    <dbReference type="NCBI Taxonomy" id="1312363"/>
    <lineage>
        <taxon>Bacteria</taxon>
        <taxon>Pseudomonadati</taxon>
        <taxon>Pseudomonadota</taxon>
        <taxon>Alphaproteobacteria</taxon>
        <taxon>Rhodobacterales</taxon>
        <taxon>Roseobacteraceae</taxon>
        <taxon>Roseovarius</taxon>
    </lineage>
</organism>
<gene>
    <name evidence="1" type="ORF">PEL8287_02807</name>
</gene>
<dbReference type="OrthoDB" id="8443367at2"/>
<accession>A0A1Y5T5F1</accession>
<sequence length="273" mass="31425">MVSFREHKFIAESDPFELGIDRCWHNGLWLDSEAVRSIAGNMCTNAAAWHREVTENELQLLGSSCALHYRGRYFVIGTRHQFKNTGISEGEFKKVGQLILSEDAIITNSGYFIYGGEEAVREDDRYDIVAFFFDEQAEIHREFRGRCFEFSNVWNIKPQEIFKCYAVGCAYSDQILKPYDTRELHLVRRNIECEYVGGTSMSGVHRIRNLNDEDFLPDGMSGGSVIFIRKSVFGNRLEFGGMIQRGGQDFFYFIDAKKIAQFLDTSIDLEEHP</sequence>
<keyword evidence="2" id="KW-1185">Reference proteome</keyword>
<evidence type="ECO:0008006" key="3">
    <source>
        <dbReference type="Google" id="ProtNLM"/>
    </source>
</evidence>
<dbReference type="EMBL" id="FWFL01000007">
    <property type="protein sequence ID" value="SLN52837.1"/>
    <property type="molecule type" value="Genomic_DNA"/>
</dbReference>
<dbReference type="AlphaFoldDB" id="A0A1Y5T5F1"/>
<evidence type="ECO:0000313" key="1">
    <source>
        <dbReference type="EMBL" id="SLN52837.1"/>
    </source>
</evidence>
<dbReference type="Proteomes" id="UP000193827">
    <property type="component" value="Unassembled WGS sequence"/>
</dbReference>